<name>A0A1R3TWY3_9HYPH</name>
<dbReference type="EMBL" id="FMUE01000006">
    <property type="protein sequence ID" value="SCX25493.1"/>
    <property type="molecule type" value="Genomic_DNA"/>
</dbReference>
<protein>
    <submittedName>
        <fullName evidence="1">Uncharacterized protein</fullName>
    </submittedName>
</protein>
<dbReference type="AlphaFoldDB" id="A0A1R3TWY3"/>
<reference evidence="2" key="1">
    <citation type="submission" date="2016-10" db="EMBL/GenBank/DDBJ databases">
        <authorList>
            <person name="Wibberg D."/>
        </authorList>
    </citation>
    <scope>NUCLEOTIDE SEQUENCE [LARGE SCALE GENOMIC DNA]</scope>
</reference>
<gene>
    <name evidence="1" type="ORF">DSM25559_2692</name>
</gene>
<proteinExistence type="predicted"/>
<accession>A0A1R3TWY3</accession>
<organism evidence="1 2">
    <name type="scientific">Agrobacterium rosae</name>
    <dbReference type="NCBI Taxonomy" id="1972867"/>
    <lineage>
        <taxon>Bacteria</taxon>
        <taxon>Pseudomonadati</taxon>
        <taxon>Pseudomonadota</taxon>
        <taxon>Alphaproteobacteria</taxon>
        <taxon>Hyphomicrobiales</taxon>
        <taxon>Rhizobiaceae</taxon>
        <taxon>Rhizobium/Agrobacterium group</taxon>
        <taxon>Agrobacterium</taxon>
    </lineage>
</organism>
<sequence length="76" mass="8122">MMHQGGECHLTKYDPPLSTVFKAEAKGTTAATLILRRPAGASKDEGCGFGGTVRGRMLRGFALRSKHLSMRAESAT</sequence>
<evidence type="ECO:0000313" key="2">
    <source>
        <dbReference type="Proteomes" id="UP000187891"/>
    </source>
</evidence>
<dbReference type="Proteomes" id="UP000187891">
    <property type="component" value="Unassembled WGS sequence"/>
</dbReference>
<evidence type="ECO:0000313" key="1">
    <source>
        <dbReference type="EMBL" id="SCX25493.1"/>
    </source>
</evidence>